<keyword evidence="2" id="KW-0540">Nuclease</keyword>
<comment type="similarity">
    <text evidence="5">Belongs to the YicC/YloC family.</text>
</comment>
<evidence type="ECO:0008006" key="11">
    <source>
        <dbReference type="Google" id="ProtNLM"/>
    </source>
</evidence>
<dbReference type="KEGG" id="rlc:K227x_63550"/>
<evidence type="ECO:0000259" key="8">
    <source>
        <dbReference type="Pfam" id="PF08340"/>
    </source>
</evidence>
<dbReference type="PANTHER" id="PTHR30636">
    <property type="entry name" value="UPF0701 PROTEIN YICC"/>
    <property type="match status" value="1"/>
</dbReference>
<keyword evidence="4" id="KW-0378">Hydrolase</keyword>
<sequence>MKPFNPAGVRSMTGQGHASDQSDLGTITVEVRTVNNRGFKCSSRISDSLSALDNKIETLARSLIHRGSVTLSISWRKPDNQDAPAVNREILKSYAQHLQQVRQELDDPSMTIELASLMTLPGVFVTHREDRRKDDELWAFVRGAIKAAIANLDRMRESEGQNMATTLRTDVQQIRQSLDQISILAPRAVETYRNRLETKIERILTERAIETQPVDLLREVQIYADRADISEEIMRLGSHLEMFQNVLDGTDNSDHREPTGRKLDFVIQEMFRETNTIGSKASDAEVSANVVEIKCAIERMRELVQNLE</sequence>
<feature type="compositionally biased region" description="Polar residues" evidence="6">
    <location>
        <begin position="12"/>
        <end position="24"/>
    </location>
</feature>
<evidence type="ECO:0000256" key="6">
    <source>
        <dbReference type="SAM" id="MobiDB-lite"/>
    </source>
</evidence>
<dbReference type="InterPro" id="IPR013527">
    <property type="entry name" value="YicC-like_N"/>
</dbReference>
<evidence type="ECO:0000256" key="4">
    <source>
        <dbReference type="ARBA" id="ARBA00022801"/>
    </source>
</evidence>
<feature type="region of interest" description="Disordered" evidence="6">
    <location>
        <begin position="1"/>
        <end position="24"/>
    </location>
</feature>
<evidence type="ECO:0000259" key="7">
    <source>
        <dbReference type="Pfam" id="PF03755"/>
    </source>
</evidence>
<feature type="domain" description="Endoribonuclease YicC-like C-terminal" evidence="8">
    <location>
        <begin position="184"/>
        <end position="308"/>
    </location>
</feature>
<dbReference type="GO" id="GO:0004521">
    <property type="term" value="F:RNA endonuclease activity"/>
    <property type="evidence" value="ECO:0007669"/>
    <property type="project" value="InterPro"/>
</dbReference>
<keyword evidence="3" id="KW-0255">Endonuclease</keyword>
<name>A0A517NLB5_9BACT</name>
<dbReference type="NCBIfam" id="TIGR00255">
    <property type="entry name" value="YicC/YloC family endoribonuclease"/>
    <property type="match status" value="1"/>
</dbReference>
<reference evidence="9 10" key="1">
    <citation type="submission" date="2019-02" db="EMBL/GenBank/DDBJ databases">
        <title>Deep-cultivation of Planctomycetes and their phenomic and genomic characterization uncovers novel biology.</title>
        <authorList>
            <person name="Wiegand S."/>
            <person name="Jogler M."/>
            <person name="Boedeker C."/>
            <person name="Pinto D."/>
            <person name="Vollmers J."/>
            <person name="Rivas-Marin E."/>
            <person name="Kohn T."/>
            <person name="Peeters S.H."/>
            <person name="Heuer A."/>
            <person name="Rast P."/>
            <person name="Oberbeckmann S."/>
            <person name="Bunk B."/>
            <person name="Jeske O."/>
            <person name="Meyerdierks A."/>
            <person name="Storesund J.E."/>
            <person name="Kallscheuer N."/>
            <person name="Luecker S."/>
            <person name="Lage O.M."/>
            <person name="Pohl T."/>
            <person name="Merkel B.J."/>
            <person name="Hornburger P."/>
            <person name="Mueller R.-W."/>
            <person name="Bruemmer F."/>
            <person name="Labrenz M."/>
            <person name="Spormann A.M."/>
            <person name="Op den Camp H."/>
            <person name="Overmann J."/>
            <person name="Amann R."/>
            <person name="Jetten M.S.M."/>
            <person name="Mascher T."/>
            <person name="Medema M.H."/>
            <person name="Devos D.P."/>
            <person name="Kaster A.-K."/>
            <person name="Ovreas L."/>
            <person name="Rohde M."/>
            <person name="Galperin M.Y."/>
            <person name="Jogler C."/>
        </authorList>
    </citation>
    <scope>NUCLEOTIDE SEQUENCE [LARGE SCALE GENOMIC DNA]</scope>
    <source>
        <strain evidence="9 10">K22_7</strain>
    </source>
</reference>
<dbReference type="Proteomes" id="UP000318538">
    <property type="component" value="Chromosome"/>
</dbReference>
<dbReference type="RefSeq" id="WP_145176570.1">
    <property type="nucleotide sequence ID" value="NZ_CP036525.1"/>
</dbReference>
<evidence type="ECO:0000313" key="9">
    <source>
        <dbReference type="EMBL" id="QDT07926.1"/>
    </source>
</evidence>
<dbReference type="OrthoDB" id="9771229at2"/>
<dbReference type="Pfam" id="PF08340">
    <property type="entry name" value="YicC-like_C"/>
    <property type="match status" value="1"/>
</dbReference>
<protein>
    <recommendedName>
        <fullName evidence="11">YicC family protein</fullName>
    </recommendedName>
</protein>
<keyword evidence="10" id="KW-1185">Reference proteome</keyword>
<evidence type="ECO:0000256" key="5">
    <source>
        <dbReference type="ARBA" id="ARBA00035648"/>
    </source>
</evidence>
<comment type="cofactor">
    <cofactor evidence="1">
        <name>a divalent metal cation</name>
        <dbReference type="ChEBI" id="CHEBI:60240"/>
    </cofactor>
</comment>
<evidence type="ECO:0000313" key="10">
    <source>
        <dbReference type="Proteomes" id="UP000318538"/>
    </source>
</evidence>
<evidence type="ECO:0000256" key="1">
    <source>
        <dbReference type="ARBA" id="ARBA00001968"/>
    </source>
</evidence>
<dbReference type="EMBL" id="CP036525">
    <property type="protein sequence ID" value="QDT07926.1"/>
    <property type="molecule type" value="Genomic_DNA"/>
</dbReference>
<gene>
    <name evidence="9" type="ORF">K227x_63550</name>
</gene>
<evidence type="ECO:0000256" key="2">
    <source>
        <dbReference type="ARBA" id="ARBA00022722"/>
    </source>
</evidence>
<proteinExistence type="inferred from homology"/>
<accession>A0A517NLB5</accession>
<evidence type="ECO:0000256" key="3">
    <source>
        <dbReference type="ARBA" id="ARBA00022759"/>
    </source>
</evidence>
<feature type="domain" description="Endoribonuclease YicC-like N-terminal" evidence="7">
    <location>
        <begin position="9"/>
        <end position="164"/>
    </location>
</feature>
<organism evidence="9 10">
    <name type="scientific">Rubripirellula lacrimiformis</name>
    <dbReference type="NCBI Taxonomy" id="1930273"/>
    <lineage>
        <taxon>Bacteria</taxon>
        <taxon>Pseudomonadati</taxon>
        <taxon>Planctomycetota</taxon>
        <taxon>Planctomycetia</taxon>
        <taxon>Pirellulales</taxon>
        <taxon>Pirellulaceae</taxon>
        <taxon>Rubripirellula</taxon>
    </lineage>
</organism>
<dbReference type="GO" id="GO:0016787">
    <property type="term" value="F:hydrolase activity"/>
    <property type="evidence" value="ECO:0007669"/>
    <property type="project" value="UniProtKB-KW"/>
</dbReference>
<dbReference type="AlphaFoldDB" id="A0A517NLB5"/>
<dbReference type="InterPro" id="IPR005229">
    <property type="entry name" value="YicC/YloC-like"/>
</dbReference>
<dbReference type="InterPro" id="IPR013551">
    <property type="entry name" value="YicC-like_C"/>
</dbReference>
<dbReference type="Pfam" id="PF03755">
    <property type="entry name" value="YicC-like_N"/>
    <property type="match status" value="1"/>
</dbReference>
<dbReference type="PANTHER" id="PTHR30636:SF3">
    <property type="entry name" value="UPF0701 PROTEIN YICC"/>
    <property type="match status" value="1"/>
</dbReference>